<dbReference type="Gene3D" id="3.30.40.10">
    <property type="entry name" value="Zinc/RING finger domain, C3HC4 (zinc finger)"/>
    <property type="match status" value="1"/>
</dbReference>
<dbReference type="PANTHER" id="PTHR23327">
    <property type="entry name" value="RING FINGER PROTEIN 127"/>
    <property type="match status" value="1"/>
</dbReference>
<evidence type="ECO:0000256" key="1">
    <source>
        <dbReference type="PROSITE-ProRule" id="PRU00175"/>
    </source>
</evidence>
<organism evidence="4 5">
    <name type="scientific">Agrocybe pediades</name>
    <dbReference type="NCBI Taxonomy" id="84607"/>
    <lineage>
        <taxon>Eukaryota</taxon>
        <taxon>Fungi</taxon>
        <taxon>Dikarya</taxon>
        <taxon>Basidiomycota</taxon>
        <taxon>Agaricomycotina</taxon>
        <taxon>Agaricomycetes</taxon>
        <taxon>Agaricomycetidae</taxon>
        <taxon>Agaricales</taxon>
        <taxon>Agaricineae</taxon>
        <taxon>Strophariaceae</taxon>
        <taxon>Agrocybe</taxon>
    </lineage>
</organism>
<dbReference type="SUPFAM" id="SSF57850">
    <property type="entry name" value="RING/U-box"/>
    <property type="match status" value="1"/>
</dbReference>
<feature type="region of interest" description="Disordered" evidence="2">
    <location>
        <begin position="316"/>
        <end position="341"/>
    </location>
</feature>
<dbReference type="Proteomes" id="UP000521872">
    <property type="component" value="Unassembled WGS sequence"/>
</dbReference>
<protein>
    <recommendedName>
        <fullName evidence="3">RING-type domain-containing protein</fullName>
    </recommendedName>
</protein>
<feature type="compositionally biased region" description="Basic residues" evidence="2">
    <location>
        <begin position="379"/>
        <end position="393"/>
    </location>
</feature>
<evidence type="ECO:0000313" key="5">
    <source>
        <dbReference type="Proteomes" id="UP000521872"/>
    </source>
</evidence>
<dbReference type="PROSITE" id="PS50089">
    <property type="entry name" value="ZF_RING_2"/>
    <property type="match status" value="1"/>
</dbReference>
<feature type="compositionally biased region" description="Basic and acidic residues" evidence="2">
    <location>
        <begin position="316"/>
        <end position="335"/>
    </location>
</feature>
<feature type="compositionally biased region" description="Low complexity" evidence="2">
    <location>
        <begin position="165"/>
        <end position="175"/>
    </location>
</feature>
<feature type="domain" description="RING-type" evidence="3">
    <location>
        <begin position="225"/>
        <end position="266"/>
    </location>
</feature>
<dbReference type="Pfam" id="PF13923">
    <property type="entry name" value="zf-C3HC4_2"/>
    <property type="match status" value="1"/>
</dbReference>
<keyword evidence="1" id="KW-0862">Zinc</keyword>
<dbReference type="GO" id="GO:0008270">
    <property type="term" value="F:zinc ion binding"/>
    <property type="evidence" value="ECO:0007669"/>
    <property type="project" value="UniProtKB-KW"/>
</dbReference>
<evidence type="ECO:0000256" key="2">
    <source>
        <dbReference type="SAM" id="MobiDB-lite"/>
    </source>
</evidence>
<feature type="compositionally biased region" description="Polar residues" evidence="2">
    <location>
        <begin position="128"/>
        <end position="144"/>
    </location>
</feature>
<keyword evidence="5" id="KW-1185">Reference proteome</keyword>
<comment type="caution">
    <text evidence="4">The sequence shown here is derived from an EMBL/GenBank/DDBJ whole genome shotgun (WGS) entry which is preliminary data.</text>
</comment>
<reference evidence="4 5" key="1">
    <citation type="submission" date="2019-12" db="EMBL/GenBank/DDBJ databases">
        <authorList>
            <person name="Floudas D."/>
            <person name="Bentzer J."/>
            <person name="Ahren D."/>
            <person name="Johansson T."/>
            <person name="Persson P."/>
            <person name="Tunlid A."/>
        </authorList>
    </citation>
    <scope>NUCLEOTIDE SEQUENCE [LARGE SCALE GENOMIC DNA]</scope>
    <source>
        <strain evidence="4 5">CBS 102.39</strain>
    </source>
</reference>
<dbReference type="EMBL" id="JAACJL010000001">
    <property type="protein sequence ID" value="KAF4623688.1"/>
    <property type="molecule type" value="Genomic_DNA"/>
</dbReference>
<keyword evidence="1" id="KW-0479">Metal-binding</keyword>
<evidence type="ECO:0000313" key="4">
    <source>
        <dbReference type="EMBL" id="KAF4623688.1"/>
    </source>
</evidence>
<evidence type="ECO:0000259" key="3">
    <source>
        <dbReference type="PROSITE" id="PS50089"/>
    </source>
</evidence>
<feature type="region of interest" description="Disordered" evidence="2">
    <location>
        <begin position="361"/>
        <end position="393"/>
    </location>
</feature>
<accession>A0A8H4R7A9</accession>
<dbReference type="InterPro" id="IPR001841">
    <property type="entry name" value="Znf_RING"/>
</dbReference>
<feature type="region of interest" description="Disordered" evidence="2">
    <location>
        <begin position="111"/>
        <end position="208"/>
    </location>
</feature>
<sequence length="393" mass="42988">MSDDEFDAIPDDFADVEGVDWATLLAVPPTTNARPTSGGFPLASGSANLPCRPAEVINESAISHATGSISSAISSNSNGGDTSISSNYFADDDVMDSAFLAELDNVEQRALTRGSQGPTTVLLPNPAPSTSNIGTTSTPLQDTFQVPYPHPQVRNERQSSHYFPSASSSGSNQDSARQDQLQTPTVVPSKRPRSPSPMSPKRKGKMKAENSIEQILLTYEDELTCPICCDLFVASHVGNPCGHTFCGECGWQWHVLNKNKGCPCCRKNLNSSVPMIPNIAMDNTVEKHVKALALGGAAEWASGGKKLDEWLARKQAWKDGEGQRQQKTRRGESKQRVQANHRYPMDAIELVGMWFPEIDNEEEDPTYEDSDIELVPRRMVQRRRRGQGGSRAR</sequence>
<dbReference type="AlphaFoldDB" id="A0A8H4R7A9"/>
<proteinExistence type="predicted"/>
<name>A0A8H4R7A9_9AGAR</name>
<dbReference type="InterPro" id="IPR013083">
    <property type="entry name" value="Znf_RING/FYVE/PHD"/>
</dbReference>
<gene>
    <name evidence="4" type="ORF">D9613_001652</name>
</gene>
<keyword evidence="1" id="KW-0863">Zinc-finger</keyword>
<feature type="compositionally biased region" description="Acidic residues" evidence="2">
    <location>
        <begin position="361"/>
        <end position="372"/>
    </location>
</feature>